<dbReference type="InterPro" id="IPR054363">
    <property type="entry name" value="GH95_cat"/>
</dbReference>
<name>A0A918J142_9FLAO</name>
<sequence length="130" mass="14780">MVVQNADEVELLFTAATSFNGFDKDPVTEGKVYGQIAEKYMKVLSKTEYSKLNARHLEEFKSLFEKVGIDLGNTSKDSMRTDERIKSFRPGTDPGWTALYYQFGRYLLIPSSRTGKFASPLTCREYRVGV</sequence>
<reference evidence="2" key="1">
    <citation type="journal article" date="2014" name="Int. J. Syst. Evol. Microbiol.">
        <title>Complete genome sequence of Corynebacterium casei LMG S-19264T (=DSM 44701T), isolated from a smear-ripened cheese.</title>
        <authorList>
            <consortium name="US DOE Joint Genome Institute (JGI-PGF)"/>
            <person name="Walter F."/>
            <person name="Albersmeier A."/>
            <person name="Kalinowski J."/>
            <person name="Ruckert C."/>
        </authorList>
    </citation>
    <scope>NUCLEOTIDE SEQUENCE</scope>
    <source>
        <strain evidence="2">KCTC 12113</strain>
    </source>
</reference>
<dbReference type="PANTHER" id="PTHR31084:SF0">
    <property type="entry name" value="ALPHA-L-FUCOSIDASE 2"/>
    <property type="match status" value="1"/>
</dbReference>
<dbReference type="RefSeq" id="WP_026814955.1">
    <property type="nucleotide sequence ID" value="NZ_BMWP01000021.1"/>
</dbReference>
<dbReference type="EMBL" id="BMWP01000021">
    <property type="protein sequence ID" value="GGW41987.1"/>
    <property type="molecule type" value="Genomic_DNA"/>
</dbReference>
<comment type="caution">
    <text evidence="2">The sequence shown here is derived from an EMBL/GenBank/DDBJ whole genome shotgun (WGS) entry which is preliminary data.</text>
</comment>
<evidence type="ECO:0000313" key="2">
    <source>
        <dbReference type="EMBL" id="GGW41987.1"/>
    </source>
</evidence>
<dbReference type="PANTHER" id="PTHR31084">
    <property type="entry name" value="ALPHA-L-FUCOSIDASE 2"/>
    <property type="match status" value="1"/>
</dbReference>
<evidence type="ECO:0000259" key="1">
    <source>
        <dbReference type="Pfam" id="PF22124"/>
    </source>
</evidence>
<evidence type="ECO:0000313" key="3">
    <source>
        <dbReference type="Proteomes" id="UP000634668"/>
    </source>
</evidence>
<proteinExistence type="predicted"/>
<organism evidence="2 3">
    <name type="scientific">Arenibacter certesii</name>
    <dbReference type="NCBI Taxonomy" id="228955"/>
    <lineage>
        <taxon>Bacteria</taxon>
        <taxon>Pseudomonadati</taxon>
        <taxon>Bacteroidota</taxon>
        <taxon>Flavobacteriia</taxon>
        <taxon>Flavobacteriales</taxon>
        <taxon>Flavobacteriaceae</taxon>
        <taxon>Arenibacter</taxon>
    </lineage>
</organism>
<dbReference type="Proteomes" id="UP000634668">
    <property type="component" value="Unassembled WGS sequence"/>
</dbReference>
<dbReference type="GO" id="GO:0004560">
    <property type="term" value="F:alpha-L-fucosidase activity"/>
    <property type="evidence" value="ECO:0007669"/>
    <property type="project" value="TreeGrafter"/>
</dbReference>
<protein>
    <recommendedName>
        <fullName evidence="1">Glycosyl hydrolase family 95 catalytic domain-containing protein</fullName>
    </recommendedName>
</protein>
<gene>
    <name evidence="2" type="ORF">GCM10007383_28300</name>
</gene>
<dbReference type="AlphaFoldDB" id="A0A918J142"/>
<feature type="domain" description="Glycosyl hydrolase family 95 catalytic" evidence="1">
    <location>
        <begin position="49"/>
        <end position="120"/>
    </location>
</feature>
<dbReference type="Gene3D" id="2.70.98.50">
    <property type="entry name" value="putative glycoside hydrolase family protein from bacillus halodurans"/>
    <property type="match status" value="1"/>
</dbReference>
<reference evidence="2" key="2">
    <citation type="submission" date="2020-09" db="EMBL/GenBank/DDBJ databases">
        <authorList>
            <person name="Sun Q."/>
            <person name="Kim S."/>
        </authorList>
    </citation>
    <scope>NUCLEOTIDE SEQUENCE</scope>
    <source>
        <strain evidence="2">KCTC 12113</strain>
    </source>
</reference>
<accession>A0A918J142</accession>
<keyword evidence="3" id="KW-1185">Reference proteome</keyword>
<dbReference type="Pfam" id="PF22124">
    <property type="entry name" value="Glyco_hydro_95_cat"/>
    <property type="match status" value="1"/>
</dbReference>